<dbReference type="InterPro" id="IPR013098">
    <property type="entry name" value="Ig_I-set"/>
</dbReference>
<accession>A0A2B4RWK7</accession>
<feature type="domain" description="Ig-like" evidence="5">
    <location>
        <begin position="38"/>
        <end position="231"/>
    </location>
</feature>
<dbReference type="PANTHER" id="PTHR44170:SF6">
    <property type="entry name" value="CONTACTIN"/>
    <property type="match status" value="1"/>
</dbReference>
<keyword evidence="2" id="KW-1015">Disulfide bond</keyword>
<protein>
    <submittedName>
        <fullName evidence="7">Contactin-associated protein 1</fullName>
    </submittedName>
</protein>
<dbReference type="Gene3D" id="2.60.120.1000">
    <property type="match status" value="2"/>
</dbReference>
<feature type="domain" description="Ig-like" evidence="5">
    <location>
        <begin position="556"/>
        <end position="640"/>
    </location>
</feature>
<feature type="domain" description="Ig-like" evidence="5">
    <location>
        <begin position="732"/>
        <end position="815"/>
    </location>
</feature>
<dbReference type="FunFam" id="2.60.40.10:FF:000032">
    <property type="entry name" value="palladin isoform X1"/>
    <property type="match status" value="2"/>
</dbReference>
<dbReference type="Proteomes" id="UP000225706">
    <property type="component" value="Unassembled WGS sequence"/>
</dbReference>
<dbReference type="SMART" id="SM00406">
    <property type="entry name" value="IGv"/>
    <property type="match status" value="2"/>
</dbReference>
<dbReference type="InterPro" id="IPR007110">
    <property type="entry name" value="Ig-like_dom"/>
</dbReference>
<dbReference type="PANTHER" id="PTHR44170">
    <property type="entry name" value="PROTEIN SIDEKICK"/>
    <property type="match status" value="1"/>
</dbReference>
<dbReference type="SMART" id="SM00408">
    <property type="entry name" value="IGc2"/>
    <property type="match status" value="3"/>
</dbReference>
<reference evidence="8" key="1">
    <citation type="journal article" date="2017" name="bioRxiv">
        <title>Comparative analysis of the genomes of Stylophora pistillata and Acropora digitifera provides evidence for extensive differences between species of corals.</title>
        <authorList>
            <person name="Voolstra C.R."/>
            <person name="Li Y."/>
            <person name="Liew Y.J."/>
            <person name="Baumgarten S."/>
            <person name="Zoccola D."/>
            <person name="Flot J.-F."/>
            <person name="Tambutte S."/>
            <person name="Allemand D."/>
            <person name="Aranda M."/>
        </authorList>
    </citation>
    <scope>NUCLEOTIDE SEQUENCE [LARGE SCALE GENOMIC DNA]</scope>
</reference>
<sequence length="1028" mass="111804">MGIKGDVGLPGNPGAFGPSGPPGVKGAKGEPGKSISAPSLIERPVGMTVNESQTAMLKCTAVGSPSPKVLWEKVNSVLPIGRHVVESNVYCDMKDENGVGVTFIGHDSEGRTLVDGYKYPGSHSRHIHYTGASLSQLASLTKVSSHCEQFISEDSGHLTDKTTLPDLKKAESDLVTTVTWTMDGMSSLVVEATVLQKGTRIVNNSKKSQQRSYTCKATNGLTALEAKVKMNSPFIATSCFVIRNEVELGTKTGLIQLATLHPPREPVIPRPCETESDQQHATDQSLLRLFYHLIATPTSAFHLENLGTQTKIYICVEKKEWNMQKVVSMQQKMQPVQMQKKANQRRETNRRQTLDRLCSGSGLLLSLLCFIALIHQELKIQENHRLISHSAKFCDKMEREIFRLVKINYRTQNVDKGNKPKSTKGFRENAPRVKRNLASEYLLMNANSTNTLVGLIRQELNLLQNQVCAKDHTLCRARPKGNRGRRGRPGSRGKPGPPGRPGLSGSPGKHGPIGLQGPKGTKGDIGIPGEQGPMGLRGPSGVKGAKGEPGQSLSAPSLRERPVGTTVNESQTAMLKCTADGNPHPKVTWSKLNSSLPTRRHVVESSGTLMMTDVRPEDDGIYICNAKSLLGGVNASAKLTVQFAPQIMLSSNALLAEEGQNVSVSCTASGLPQPNVTWSKAVRGLPWTGKTAKGNGTLTIYGVTKKDRGTYICKVENILGSVEDTAQLMVFPRLQFKVHPPKELTPMLGSTVQLACAAESDLKPTVTWTKDGKSSLPVLLNGTLLIHNITRSHEGNYTCRATNALTIIEAKVKINSPVFPKSCSVIRKYASSISRNYVIDPDGEGGLAPFTVYCDMSDKNGVGVTVISHNSESRTYVRGHAGRGSYSRFISYTGASFPQLASLTKVSSKCEQFISYECYSSKMMGLGYAWWVSRDYTKMNYWGGAPPGSGKCACGMTNSCANSWRVCNCDADDSAWREDSGLLTDKNTLPVRQLRFGDTDTDSHRYSHYNRGGKGYHTLGKFKCYGSS</sequence>
<dbReference type="SMART" id="SM00409">
    <property type="entry name" value="IG"/>
    <property type="match status" value="4"/>
</dbReference>
<evidence type="ECO:0000313" key="7">
    <source>
        <dbReference type="EMBL" id="PFX22001.1"/>
    </source>
</evidence>
<evidence type="ECO:0000259" key="6">
    <source>
        <dbReference type="PROSITE" id="PS51406"/>
    </source>
</evidence>
<evidence type="ECO:0000259" key="5">
    <source>
        <dbReference type="PROSITE" id="PS50835"/>
    </source>
</evidence>
<feature type="region of interest" description="Disordered" evidence="4">
    <location>
        <begin position="1"/>
        <end position="38"/>
    </location>
</feature>
<feature type="region of interest" description="Disordered" evidence="4">
    <location>
        <begin position="332"/>
        <end position="351"/>
    </location>
</feature>
<dbReference type="SUPFAM" id="SSF48726">
    <property type="entry name" value="Immunoglobulin"/>
    <property type="match status" value="4"/>
</dbReference>
<dbReference type="Gene3D" id="2.60.40.10">
    <property type="entry name" value="Immunoglobulins"/>
    <property type="match status" value="3"/>
</dbReference>
<gene>
    <name evidence="7" type="primary">Cntnap1</name>
    <name evidence="7" type="ORF">AWC38_SpisGene13497</name>
</gene>
<feature type="compositionally biased region" description="Low complexity" evidence="4">
    <location>
        <begin position="332"/>
        <end position="341"/>
    </location>
</feature>
<dbReference type="EMBL" id="LSMT01000255">
    <property type="protein sequence ID" value="PFX22001.1"/>
    <property type="molecule type" value="Genomic_DNA"/>
</dbReference>
<name>A0A2B4RWK7_STYPI</name>
<dbReference type="InterPro" id="IPR003599">
    <property type="entry name" value="Ig_sub"/>
</dbReference>
<comment type="caution">
    <text evidence="7">The sequence shown here is derived from an EMBL/GenBank/DDBJ whole genome shotgun (WGS) entry which is preliminary data.</text>
</comment>
<dbReference type="PROSITE" id="PS50835">
    <property type="entry name" value="IG_LIKE"/>
    <property type="match status" value="4"/>
</dbReference>
<evidence type="ECO:0000256" key="1">
    <source>
        <dbReference type="ARBA" id="ARBA00022737"/>
    </source>
</evidence>
<organism evidence="7 8">
    <name type="scientific">Stylophora pistillata</name>
    <name type="common">Smooth cauliflower coral</name>
    <dbReference type="NCBI Taxonomy" id="50429"/>
    <lineage>
        <taxon>Eukaryota</taxon>
        <taxon>Metazoa</taxon>
        <taxon>Cnidaria</taxon>
        <taxon>Anthozoa</taxon>
        <taxon>Hexacorallia</taxon>
        <taxon>Scleractinia</taxon>
        <taxon>Astrocoeniina</taxon>
        <taxon>Pocilloporidae</taxon>
        <taxon>Stylophora</taxon>
    </lineage>
</organism>
<dbReference type="Pfam" id="PF13927">
    <property type="entry name" value="Ig_3"/>
    <property type="match status" value="2"/>
</dbReference>
<dbReference type="OrthoDB" id="10055367at2759"/>
<proteinExistence type="predicted"/>
<keyword evidence="3" id="KW-0393">Immunoglobulin domain</keyword>
<feature type="domain" description="Fibrinogen C-terminal" evidence="6">
    <location>
        <begin position="814"/>
        <end position="869"/>
    </location>
</feature>
<dbReference type="InterPro" id="IPR003598">
    <property type="entry name" value="Ig_sub2"/>
</dbReference>
<keyword evidence="1" id="KW-0677">Repeat</keyword>
<dbReference type="InterPro" id="IPR008160">
    <property type="entry name" value="Collagen"/>
</dbReference>
<feature type="region of interest" description="Disordered" evidence="4">
    <location>
        <begin position="474"/>
        <end position="563"/>
    </location>
</feature>
<dbReference type="InterPro" id="IPR036056">
    <property type="entry name" value="Fibrinogen-like_C"/>
</dbReference>
<dbReference type="CDD" id="cd00096">
    <property type="entry name" value="Ig"/>
    <property type="match status" value="1"/>
</dbReference>
<dbReference type="Pfam" id="PF01391">
    <property type="entry name" value="Collagen"/>
    <property type="match status" value="1"/>
</dbReference>
<dbReference type="GO" id="GO:0016020">
    <property type="term" value="C:membrane"/>
    <property type="evidence" value="ECO:0007669"/>
    <property type="project" value="UniProtKB-SubCell"/>
</dbReference>
<evidence type="ECO:0000256" key="4">
    <source>
        <dbReference type="SAM" id="MobiDB-lite"/>
    </source>
</evidence>
<dbReference type="GO" id="GO:0098609">
    <property type="term" value="P:cell-cell adhesion"/>
    <property type="evidence" value="ECO:0007669"/>
    <property type="project" value="TreeGrafter"/>
</dbReference>
<dbReference type="PROSITE" id="PS51406">
    <property type="entry name" value="FIBRINOGEN_C_2"/>
    <property type="match status" value="1"/>
</dbReference>
<evidence type="ECO:0000256" key="3">
    <source>
        <dbReference type="ARBA" id="ARBA00023319"/>
    </source>
</evidence>
<feature type="domain" description="Ig-like" evidence="5">
    <location>
        <begin position="645"/>
        <end position="729"/>
    </location>
</feature>
<feature type="compositionally biased region" description="Basic residues" evidence="4">
    <location>
        <begin position="475"/>
        <end position="491"/>
    </location>
</feature>
<dbReference type="AlphaFoldDB" id="A0A2B4RWK7"/>
<evidence type="ECO:0000256" key="2">
    <source>
        <dbReference type="ARBA" id="ARBA00023157"/>
    </source>
</evidence>
<dbReference type="InterPro" id="IPR002181">
    <property type="entry name" value="Fibrinogen_a/b/g_C_dom"/>
</dbReference>
<dbReference type="Pfam" id="PF07679">
    <property type="entry name" value="I-set"/>
    <property type="match status" value="1"/>
</dbReference>
<dbReference type="InterPro" id="IPR013106">
    <property type="entry name" value="Ig_V-set"/>
</dbReference>
<evidence type="ECO:0000313" key="8">
    <source>
        <dbReference type="Proteomes" id="UP000225706"/>
    </source>
</evidence>
<keyword evidence="8" id="KW-1185">Reference proteome</keyword>
<dbReference type="InterPro" id="IPR036179">
    <property type="entry name" value="Ig-like_dom_sf"/>
</dbReference>
<dbReference type="SUPFAM" id="SSF56496">
    <property type="entry name" value="Fibrinogen C-terminal domain-like"/>
    <property type="match status" value="1"/>
</dbReference>
<dbReference type="InterPro" id="IPR013783">
    <property type="entry name" value="Ig-like_fold"/>
</dbReference>